<evidence type="ECO:0000256" key="4">
    <source>
        <dbReference type="SAM" id="Phobius"/>
    </source>
</evidence>
<evidence type="ECO:0000256" key="3">
    <source>
        <dbReference type="ARBA" id="ARBA00022679"/>
    </source>
</evidence>
<proteinExistence type="predicted"/>
<dbReference type="PROSITE" id="PS00606">
    <property type="entry name" value="KS3_1"/>
    <property type="match status" value="1"/>
</dbReference>
<dbReference type="SUPFAM" id="SSF53901">
    <property type="entry name" value="Thiolase-like"/>
    <property type="match status" value="1"/>
</dbReference>
<dbReference type="InterPro" id="IPR016039">
    <property type="entry name" value="Thiolase-like"/>
</dbReference>
<feature type="non-terminal residue" evidence="6">
    <location>
        <position position="279"/>
    </location>
</feature>
<dbReference type="RefSeq" id="XP_009053539.1">
    <property type="nucleotide sequence ID" value="XM_009055291.1"/>
</dbReference>
<dbReference type="STRING" id="225164.V4APW6"/>
<accession>V4APW6</accession>
<dbReference type="OrthoDB" id="329835at2759"/>
<dbReference type="Proteomes" id="UP000030746">
    <property type="component" value="Unassembled WGS sequence"/>
</dbReference>
<name>V4APW6_LOTGI</name>
<organism evidence="6 7">
    <name type="scientific">Lottia gigantea</name>
    <name type="common">Giant owl limpet</name>
    <dbReference type="NCBI Taxonomy" id="225164"/>
    <lineage>
        <taxon>Eukaryota</taxon>
        <taxon>Metazoa</taxon>
        <taxon>Spiralia</taxon>
        <taxon>Lophotrochozoa</taxon>
        <taxon>Mollusca</taxon>
        <taxon>Gastropoda</taxon>
        <taxon>Patellogastropoda</taxon>
        <taxon>Lottioidea</taxon>
        <taxon>Lottiidae</taxon>
        <taxon>Lottia</taxon>
    </lineage>
</organism>
<reference evidence="6 7" key="1">
    <citation type="journal article" date="2013" name="Nature">
        <title>Insights into bilaterian evolution from three spiralian genomes.</title>
        <authorList>
            <person name="Simakov O."/>
            <person name="Marletaz F."/>
            <person name="Cho S.J."/>
            <person name="Edsinger-Gonzales E."/>
            <person name="Havlak P."/>
            <person name="Hellsten U."/>
            <person name="Kuo D.H."/>
            <person name="Larsson T."/>
            <person name="Lv J."/>
            <person name="Arendt D."/>
            <person name="Savage R."/>
            <person name="Osoegawa K."/>
            <person name="de Jong P."/>
            <person name="Grimwood J."/>
            <person name="Chapman J.A."/>
            <person name="Shapiro H."/>
            <person name="Aerts A."/>
            <person name="Otillar R.P."/>
            <person name="Terry A.Y."/>
            <person name="Boore J.L."/>
            <person name="Grigoriev I.V."/>
            <person name="Lindberg D.R."/>
            <person name="Seaver E.C."/>
            <person name="Weisblat D.A."/>
            <person name="Putnam N.H."/>
            <person name="Rokhsar D.S."/>
        </authorList>
    </citation>
    <scope>NUCLEOTIDE SEQUENCE [LARGE SCALE GENOMIC DNA]</scope>
</reference>
<dbReference type="GO" id="GO:0004315">
    <property type="term" value="F:3-oxoacyl-[acyl-carrier-protein] synthase activity"/>
    <property type="evidence" value="ECO:0007669"/>
    <property type="project" value="InterPro"/>
</dbReference>
<keyword evidence="3" id="KW-0808">Transferase</keyword>
<keyword evidence="2" id="KW-0597">Phosphoprotein</keyword>
<dbReference type="PROSITE" id="PS52004">
    <property type="entry name" value="KS3_2"/>
    <property type="match status" value="1"/>
</dbReference>
<dbReference type="Gene3D" id="3.40.47.10">
    <property type="match status" value="2"/>
</dbReference>
<dbReference type="InterPro" id="IPR014031">
    <property type="entry name" value="Ketoacyl_synth_C"/>
</dbReference>
<evidence type="ECO:0000256" key="2">
    <source>
        <dbReference type="ARBA" id="ARBA00022553"/>
    </source>
</evidence>
<keyword evidence="1" id="KW-0596">Phosphopantetheine</keyword>
<protein>
    <recommendedName>
        <fullName evidence="5">Ketosynthase family 3 (KS3) domain-containing protein</fullName>
    </recommendedName>
</protein>
<dbReference type="SMART" id="SM00825">
    <property type="entry name" value="PKS_KS"/>
    <property type="match status" value="1"/>
</dbReference>
<evidence type="ECO:0000313" key="6">
    <source>
        <dbReference type="EMBL" id="ESO95686.1"/>
    </source>
</evidence>
<dbReference type="PANTHER" id="PTHR43775">
    <property type="entry name" value="FATTY ACID SYNTHASE"/>
    <property type="match status" value="1"/>
</dbReference>
<feature type="domain" description="Ketosynthase family 3 (KS3)" evidence="5">
    <location>
        <begin position="1"/>
        <end position="279"/>
    </location>
</feature>
<feature type="non-terminal residue" evidence="6">
    <location>
        <position position="1"/>
    </location>
</feature>
<keyword evidence="7" id="KW-1185">Reference proteome</keyword>
<dbReference type="InterPro" id="IPR014030">
    <property type="entry name" value="Ketoacyl_synth_N"/>
</dbReference>
<dbReference type="KEGG" id="lgi:LOTGIDRAFT_101255"/>
<gene>
    <name evidence="6" type="ORF">LOTGIDRAFT_101255</name>
</gene>
<dbReference type="GO" id="GO:0006633">
    <property type="term" value="P:fatty acid biosynthetic process"/>
    <property type="evidence" value="ECO:0007669"/>
    <property type="project" value="InterPro"/>
</dbReference>
<dbReference type="InterPro" id="IPR018201">
    <property type="entry name" value="Ketoacyl_synth_AS"/>
</dbReference>
<keyword evidence="4" id="KW-0472">Membrane</keyword>
<dbReference type="EMBL" id="KB201611">
    <property type="protein sequence ID" value="ESO95686.1"/>
    <property type="molecule type" value="Genomic_DNA"/>
</dbReference>
<keyword evidence="4" id="KW-0812">Transmembrane</keyword>
<keyword evidence="4" id="KW-1133">Transmembrane helix</keyword>
<dbReference type="InterPro" id="IPR020841">
    <property type="entry name" value="PKS_Beta-ketoAc_synthase_dom"/>
</dbReference>
<dbReference type="InterPro" id="IPR050091">
    <property type="entry name" value="PKS_NRPS_Biosynth_Enz"/>
</dbReference>
<dbReference type="AlphaFoldDB" id="V4APW6"/>
<evidence type="ECO:0000256" key="1">
    <source>
        <dbReference type="ARBA" id="ARBA00022450"/>
    </source>
</evidence>
<sequence length="279" mass="30070">RFLLEVIYECLVDSGLKLKTFQSERTGCYIAYSFSDTDAIQTSLDIEASKSKFVNSGPSILSSVVRHFGLTGPAITIDTACSSSLSVLNRAVRDLTLNQCRYAIVAGKCTSIIDNPNASLRFLRLNMLSPNGTSNVFDKNANGYVRADGMAAILLARNFIIWVIFLIIFCFFLSGITYPSSQSQANLLTSLYHDISTNQIAYVEAHGTGTQAGDKNEAQSLGTVLSEGRPSPLLVGSVKSNMGHGEAVAGLAGIIKCLLSIHHGRIPGNLNYKIPNPEI</sequence>
<dbReference type="CTD" id="20229546"/>
<feature type="transmembrane region" description="Helical" evidence="4">
    <location>
        <begin position="159"/>
        <end position="178"/>
    </location>
</feature>
<dbReference type="Pfam" id="PF00109">
    <property type="entry name" value="ketoacyl-synt"/>
    <property type="match status" value="1"/>
</dbReference>
<dbReference type="CDD" id="cd00833">
    <property type="entry name" value="PKS"/>
    <property type="match status" value="1"/>
</dbReference>
<evidence type="ECO:0000259" key="5">
    <source>
        <dbReference type="PROSITE" id="PS52004"/>
    </source>
</evidence>
<evidence type="ECO:0000313" key="7">
    <source>
        <dbReference type="Proteomes" id="UP000030746"/>
    </source>
</evidence>
<dbReference type="GeneID" id="20229546"/>
<dbReference type="GO" id="GO:0004312">
    <property type="term" value="F:fatty acid synthase activity"/>
    <property type="evidence" value="ECO:0007669"/>
    <property type="project" value="TreeGrafter"/>
</dbReference>
<dbReference type="HOGENOM" id="CLU_999549_0_0_1"/>
<dbReference type="Pfam" id="PF02801">
    <property type="entry name" value="Ketoacyl-synt_C"/>
    <property type="match status" value="1"/>
</dbReference>
<dbReference type="PANTHER" id="PTHR43775:SF37">
    <property type="entry name" value="SI:DKEY-61P9.11"/>
    <property type="match status" value="1"/>
</dbReference>
<dbReference type="OMA" id="CESMENG"/>